<feature type="compositionally biased region" description="Pro residues" evidence="1">
    <location>
        <begin position="247"/>
        <end position="263"/>
    </location>
</feature>
<proteinExistence type="predicted"/>
<sequence length="437" mass="49610">LLGLIVDTGRDKFREDRHDEIHEYSKTLPATINAGGRFRKAEAELWAKEDQAAWDAAAASNEDVDWAERQKLVARGFEHLVNTLHASRRFRPFVATMLVGWLDERGRVQLEWAEGVPKDISVPQTFKNTHATLPLQDYMATLEDSAKGAVPVFPLTVEALDEITLKELTEVVASFLEASYEAAFGTREIPWVTIANEPGAYYDTAKFLFRFTSDGLAQLTRIERVELATALASDAGAGSSGFSFKAVPPPPPPPCPPRSPSPTPAEEREREAARLRPEAEEQEVEARLKREAEEREAEEREAHLKREVEEREREAARLRREAEEREARLRREAEEREARLRREAEEREVEEREREAERLGRETEEHEAEDRHAEEEANEVPPAQKKNGRKRKADTQLVPEDGVAAGRPSRTRKTPQEATRERAAKLVTAVRGARKPR</sequence>
<feature type="compositionally biased region" description="Basic and acidic residues" evidence="1">
    <location>
        <begin position="265"/>
        <end position="375"/>
    </location>
</feature>
<evidence type="ECO:0000256" key="1">
    <source>
        <dbReference type="SAM" id="MobiDB-lite"/>
    </source>
</evidence>
<keyword evidence="3" id="KW-1185">Reference proteome</keyword>
<gene>
    <name evidence="2" type="ORF">DFH07DRAFT_970850</name>
</gene>
<feature type="non-terminal residue" evidence="2">
    <location>
        <position position="1"/>
    </location>
</feature>
<dbReference type="Proteomes" id="UP001215280">
    <property type="component" value="Unassembled WGS sequence"/>
</dbReference>
<reference evidence="2" key="1">
    <citation type="submission" date="2023-03" db="EMBL/GenBank/DDBJ databases">
        <title>Massive genome expansion in bonnet fungi (Mycena s.s.) driven by repeated elements and novel gene families across ecological guilds.</title>
        <authorList>
            <consortium name="Lawrence Berkeley National Laboratory"/>
            <person name="Harder C.B."/>
            <person name="Miyauchi S."/>
            <person name="Viragh M."/>
            <person name="Kuo A."/>
            <person name="Thoen E."/>
            <person name="Andreopoulos B."/>
            <person name="Lu D."/>
            <person name="Skrede I."/>
            <person name="Drula E."/>
            <person name="Henrissat B."/>
            <person name="Morin E."/>
            <person name="Kohler A."/>
            <person name="Barry K."/>
            <person name="LaButti K."/>
            <person name="Morin E."/>
            <person name="Salamov A."/>
            <person name="Lipzen A."/>
            <person name="Mereny Z."/>
            <person name="Hegedus B."/>
            <person name="Baldrian P."/>
            <person name="Stursova M."/>
            <person name="Weitz H."/>
            <person name="Taylor A."/>
            <person name="Grigoriev I.V."/>
            <person name="Nagy L.G."/>
            <person name="Martin F."/>
            <person name="Kauserud H."/>
        </authorList>
    </citation>
    <scope>NUCLEOTIDE SEQUENCE</scope>
    <source>
        <strain evidence="2">CBHHK188m</strain>
    </source>
</reference>
<accession>A0AAD7HPL5</accession>
<name>A0AAD7HPL5_9AGAR</name>
<feature type="region of interest" description="Disordered" evidence="1">
    <location>
        <begin position="241"/>
        <end position="437"/>
    </location>
</feature>
<comment type="caution">
    <text evidence="2">The sequence shown here is derived from an EMBL/GenBank/DDBJ whole genome shotgun (WGS) entry which is preliminary data.</text>
</comment>
<evidence type="ECO:0000313" key="2">
    <source>
        <dbReference type="EMBL" id="KAJ7725413.1"/>
    </source>
</evidence>
<dbReference type="AlphaFoldDB" id="A0AAD7HPL5"/>
<feature type="compositionally biased region" description="Basic and acidic residues" evidence="1">
    <location>
        <begin position="414"/>
        <end position="424"/>
    </location>
</feature>
<organism evidence="2 3">
    <name type="scientific">Mycena maculata</name>
    <dbReference type="NCBI Taxonomy" id="230809"/>
    <lineage>
        <taxon>Eukaryota</taxon>
        <taxon>Fungi</taxon>
        <taxon>Dikarya</taxon>
        <taxon>Basidiomycota</taxon>
        <taxon>Agaricomycotina</taxon>
        <taxon>Agaricomycetes</taxon>
        <taxon>Agaricomycetidae</taxon>
        <taxon>Agaricales</taxon>
        <taxon>Marasmiineae</taxon>
        <taxon>Mycenaceae</taxon>
        <taxon>Mycena</taxon>
    </lineage>
</organism>
<dbReference type="EMBL" id="JARJLG010000228">
    <property type="protein sequence ID" value="KAJ7725413.1"/>
    <property type="molecule type" value="Genomic_DNA"/>
</dbReference>
<evidence type="ECO:0000313" key="3">
    <source>
        <dbReference type="Proteomes" id="UP001215280"/>
    </source>
</evidence>
<protein>
    <submittedName>
        <fullName evidence="2">Uncharacterized protein</fullName>
    </submittedName>
</protein>